<sequence length="163" mass="18256">MEVERVLHMNGGHGESSYAHNSSFQKSEMLKVKLLIEATIKDMYNINGGFPECLKIADLGCSSGPNTLFAVSEIIDIVHGCCKQNGHNKTPPEFQVFLNDLPENDFNTVFKSLSCFFDKLKKEKGDQFGPTFILAMPGSFYQRLFPSKSLHFVHSSFSLHCLS</sequence>
<keyword evidence="4" id="KW-0479">Metal-binding</keyword>
<comment type="caution">
    <text evidence="7">The sequence shown here is derived from an EMBL/GenBank/DDBJ whole genome shotgun (WGS) entry which is preliminary data.</text>
</comment>
<name>A0ABC8RP78_9AQUA</name>
<dbReference type="GO" id="GO:0046872">
    <property type="term" value="F:metal ion binding"/>
    <property type="evidence" value="ECO:0007669"/>
    <property type="project" value="UniProtKB-KW"/>
</dbReference>
<evidence type="ECO:0000256" key="4">
    <source>
        <dbReference type="ARBA" id="ARBA00022723"/>
    </source>
</evidence>
<organism evidence="7 8">
    <name type="scientific">Ilex paraguariensis</name>
    <name type="common">yerba mate</name>
    <dbReference type="NCBI Taxonomy" id="185542"/>
    <lineage>
        <taxon>Eukaryota</taxon>
        <taxon>Viridiplantae</taxon>
        <taxon>Streptophyta</taxon>
        <taxon>Embryophyta</taxon>
        <taxon>Tracheophyta</taxon>
        <taxon>Spermatophyta</taxon>
        <taxon>Magnoliopsida</taxon>
        <taxon>eudicotyledons</taxon>
        <taxon>Gunneridae</taxon>
        <taxon>Pentapetalae</taxon>
        <taxon>asterids</taxon>
        <taxon>campanulids</taxon>
        <taxon>Aquifoliales</taxon>
        <taxon>Aquifoliaceae</taxon>
        <taxon>Ilex</taxon>
    </lineage>
</organism>
<dbReference type="GO" id="GO:0032259">
    <property type="term" value="P:methylation"/>
    <property type="evidence" value="ECO:0007669"/>
    <property type="project" value="UniProtKB-KW"/>
</dbReference>
<keyword evidence="5" id="KW-0460">Magnesium</keyword>
<dbReference type="GO" id="GO:0008168">
    <property type="term" value="F:methyltransferase activity"/>
    <property type="evidence" value="ECO:0007669"/>
    <property type="project" value="UniProtKB-KW"/>
</dbReference>
<evidence type="ECO:0000256" key="2">
    <source>
        <dbReference type="ARBA" id="ARBA00022603"/>
    </source>
</evidence>
<keyword evidence="2" id="KW-0489">Methyltransferase</keyword>
<dbReference type="Gene3D" id="1.10.1200.270">
    <property type="entry name" value="Methyltransferase, alpha-helical capping domain"/>
    <property type="match status" value="1"/>
</dbReference>
<dbReference type="InterPro" id="IPR005299">
    <property type="entry name" value="MeTrfase_7"/>
</dbReference>
<evidence type="ECO:0000256" key="5">
    <source>
        <dbReference type="ARBA" id="ARBA00022842"/>
    </source>
</evidence>
<accession>A0ABC8RP78</accession>
<keyword evidence="8" id="KW-1185">Reference proteome</keyword>
<evidence type="ECO:0000256" key="1">
    <source>
        <dbReference type="ARBA" id="ARBA00007967"/>
    </source>
</evidence>
<proteinExistence type="inferred from homology"/>
<comment type="similarity">
    <text evidence="1">Belongs to the methyltransferase superfamily. Type-7 methyltransferase family.</text>
</comment>
<dbReference type="PANTHER" id="PTHR31009">
    <property type="entry name" value="S-ADENOSYL-L-METHIONINE:CARBOXYL METHYLTRANSFERASE FAMILY PROTEIN"/>
    <property type="match status" value="1"/>
</dbReference>
<keyword evidence="3" id="KW-0808">Transferase</keyword>
<dbReference type="Pfam" id="PF03492">
    <property type="entry name" value="Methyltransf_7"/>
    <property type="match status" value="1"/>
</dbReference>
<evidence type="ECO:0000256" key="6">
    <source>
        <dbReference type="SAM" id="MobiDB-lite"/>
    </source>
</evidence>
<protein>
    <submittedName>
        <fullName evidence="7">Uncharacterized protein</fullName>
    </submittedName>
</protein>
<evidence type="ECO:0000313" key="8">
    <source>
        <dbReference type="Proteomes" id="UP001642360"/>
    </source>
</evidence>
<evidence type="ECO:0000256" key="3">
    <source>
        <dbReference type="ARBA" id="ARBA00022679"/>
    </source>
</evidence>
<dbReference type="EMBL" id="CAUOFW020001425">
    <property type="protein sequence ID" value="CAK9144849.1"/>
    <property type="molecule type" value="Genomic_DNA"/>
</dbReference>
<dbReference type="AlphaFoldDB" id="A0ABC8RP78"/>
<dbReference type="InterPro" id="IPR029063">
    <property type="entry name" value="SAM-dependent_MTases_sf"/>
</dbReference>
<evidence type="ECO:0000313" key="7">
    <source>
        <dbReference type="EMBL" id="CAK9144849.1"/>
    </source>
</evidence>
<reference evidence="7 8" key="1">
    <citation type="submission" date="2024-02" db="EMBL/GenBank/DDBJ databases">
        <authorList>
            <person name="Vignale AGUSTIN F."/>
            <person name="Sosa J E."/>
            <person name="Modenutti C."/>
        </authorList>
    </citation>
    <scope>NUCLEOTIDE SEQUENCE [LARGE SCALE GENOMIC DNA]</scope>
</reference>
<dbReference type="Proteomes" id="UP001642360">
    <property type="component" value="Unassembled WGS sequence"/>
</dbReference>
<feature type="region of interest" description="Disordered" evidence="6">
    <location>
        <begin position="1"/>
        <end position="20"/>
    </location>
</feature>
<dbReference type="SUPFAM" id="SSF53335">
    <property type="entry name" value="S-adenosyl-L-methionine-dependent methyltransferases"/>
    <property type="match status" value="1"/>
</dbReference>
<gene>
    <name evidence="7" type="ORF">ILEXP_LOCUS12622</name>
</gene>
<dbReference type="Gene3D" id="3.40.50.150">
    <property type="entry name" value="Vaccinia Virus protein VP39"/>
    <property type="match status" value="1"/>
</dbReference>
<dbReference type="InterPro" id="IPR042086">
    <property type="entry name" value="MeTrfase_capping"/>
</dbReference>